<feature type="active site" description="Proton donor/acceptor" evidence="7">
    <location>
        <position position="278"/>
    </location>
</feature>
<keyword evidence="5 7" id="KW-0573">Peptidoglycan synthesis</keyword>
<evidence type="ECO:0000256" key="8">
    <source>
        <dbReference type="SAM" id="SignalP"/>
    </source>
</evidence>
<keyword evidence="6 7" id="KW-0961">Cell wall biogenesis/degradation</keyword>
<dbReference type="RefSeq" id="WP_084653309.1">
    <property type="nucleotide sequence ID" value="NZ_MIPT01000001.1"/>
</dbReference>
<evidence type="ECO:0000256" key="1">
    <source>
        <dbReference type="ARBA" id="ARBA00004752"/>
    </source>
</evidence>
<dbReference type="InterPro" id="IPR005490">
    <property type="entry name" value="LD_TPept_cat_dom"/>
</dbReference>
<name>A0A1S1HKF9_9SPHN</name>
<accession>A0A1S1HKF9</accession>
<protein>
    <submittedName>
        <fullName evidence="10">Murein L,D-transpeptidase</fullName>
    </submittedName>
</protein>
<dbReference type="Pfam" id="PF03734">
    <property type="entry name" value="YkuD"/>
    <property type="match status" value="1"/>
</dbReference>
<keyword evidence="3" id="KW-0808">Transferase</keyword>
<evidence type="ECO:0000256" key="7">
    <source>
        <dbReference type="PROSITE-ProRule" id="PRU01373"/>
    </source>
</evidence>
<feature type="signal peptide" evidence="8">
    <location>
        <begin position="1"/>
        <end position="17"/>
    </location>
</feature>
<dbReference type="GO" id="GO:0009252">
    <property type="term" value="P:peptidoglycan biosynthetic process"/>
    <property type="evidence" value="ECO:0007669"/>
    <property type="project" value="UniProtKB-UniPathway"/>
</dbReference>
<dbReference type="UniPathway" id="UPA00219"/>
<dbReference type="GO" id="GO:0071555">
    <property type="term" value="P:cell wall organization"/>
    <property type="evidence" value="ECO:0007669"/>
    <property type="project" value="UniProtKB-UniRule"/>
</dbReference>
<dbReference type="PROSITE" id="PS52029">
    <property type="entry name" value="LD_TPASE"/>
    <property type="match status" value="1"/>
</dbReference>
<keyword evidence="11" id="KW-1185">Reference proteome</keyword>
<keyword evidence="8" id="KW-0732">Signal</keyword>
<dbReference type="GO" id="GO:0004180">
    <property type="term" value="F:carboxypeptidase activity"/>
    <property type="evidence" value="ECO:0007669"/>
    <property type="project" value="UniProtKB-ARBA"/>
</dbReference>
<proteinExistence type="inferred from homology"/>
<evidence type="ECO:0000256" key="5">
    <source>
        <dbReference type="ARBA" id="ARBA00022984"/>
    </source>
</evidence>
<comment type="caution">
    <text evidence="10">The sequence shown here is derived from an EMBL/GenBank/DDBJ whole genome shotgun (WGS) entry which is preliminary data.</text>
</comment>
<dbReference type="AlphaFoldDB" id="A0A1S1HKF9"/>
<reference evidence="10 11" key="1">
    <citation type="submission" date="2016-09" db="EMBL/GenBank/DDBJ databases">
        <title>Metabolic pathway, cell adaptation mechanisms and a novel monoxygenase revealed through proteogenomic-transcription analysis of a Sphingomonas haloaromaticamans strain degrading the fungicide ortho-phenylphenol.</title>
        <authorList>
            <person name="Perruchon C."/>
            <person name="Papadopoulou E.S."/>
            <person name="Rousidou C."/>
            <person name="Vasileiadis S."/>
            <person name="Tanou G."/>
            <person name="Amoutzias G."/>
            <person name="Molassiotis A."/>
            <person name="Karpouzas D.G."/>
        </authorList>
    </citation>
    <scope>NUCLEOTIDE SEQUENCE [LARGE SCALE GENOMIC DNA]</scope>
    <source>
        <strain evidence="10 11">P3</strain>
    </source>
</reference>
<feature type="chain" id="PRO_5012978126" evidence="8">
    <location>
        <begin position="18"/>
        <end position="380"/>
    </location>
</feature>
<dbReference type="OrthoDB" id="9778545at2"/>
<evidence type="ECO:0000259" key="9">
    <source>
        <dbReference type="PROSITE" id="PS52029"/>
    </source>
</evidence>
<dbReference type="GO" id="GO:0016740">
    <property type="term" value="F:transferase activity"/>
    <property type="evidence" value="ECO:0007669"/>
    <property type="project" value="UniProtKB-KW"/>
</dbReference>
<dbReference type="InterPro" id="IPR052905">
    <property type="entry name" value="LD-transpeptidase_YkuD-like"/>
</dbReference>
<sequence length="380" mass="41221">MKKFLLLAFACFLPAASVPNPPHWHKAQAERLVEWLDAAADDGLAPVSKEAHVVRAAIAAGEEVRLDTVATAAAIRLLQAHRTGCCNASLRTGWRIAGEPLGAEPAAAVAASLARDDLDRLFGTARASHPFYYSLREAYSHEQDPARRATIAANLDRWRWMPRVLGARYLLVNTAAFEATLWDGQKQIGRWAVIVGKTGSPTPVFAATVTGVTFNPWWEIPSSIVAESVGALVRNRPAEAARKGYVVQGGRYRQRPGATNALGRMKLVMPNPYSVYLHDTPSKGLFEQDVRAFSHGCVRVGDALGLATALLATEPGWDRARTDAMVAAGRTATVPMAAPVPVYVAYFTAEPDGEGGIRYFPDVYHRDRGMPVPGEENCPR</sequence>
<gene>
    <name evidence="10" type="ORF">BHE75_03724</name>
</gene>
<dbReference type="PANTHER" id="PTHR41533:SF2">
    <property type="entry name" value="BLR7131 PROTEIN"/>
    <property type="match status" value="1"/>
</dbReference>
<dbReference type="EMBL" id="MIPT01000001">
    <property type="protein sequence ID" value="OHT21713.1"/>
    <property type="molecule type" value="Genomic_DNA"/>
</dbReference>
<feature type="active site" description="Nucleophile" evidence="7">
    <location>
        <position position="297"/>
    </location>
</feature>
<keyword evidence="4 7" id="KW-0133">Cell shape</keyword>
<comment type="similarity">
    <text evidence="2">Belongs to the YkuD family.</text>
</comment>
<dbReference type="PANTHER" id="PTHR41533">
    <property type="entry name" value="L,D-TRANSPEPTIDASE HI_1667-RELATED"/>
    <property type="match status" value="1"/>
</dbReference>
<evidence type="ECO:0000313" key="11">
    <source>
        <dbReference type="Proteomes" id="UP000179467"/>
    </source>
</evidence>
<evidence type="ECO:0000256" key="4">
    <source>
        <dbReference type="ARBA" id="ARBA00022960"/>
    </source>
</evidence>
<dbReference type="Gene3D" id="2.40.440.10">
    <property type="entry name" value="L,D-transpeptidase catalytic domain-like"/>
    <property type="match status" value="1"/>
</dbReference>
<evidence type="ECO:0000256" key="3">
    <source>
        <dbReference type="ARBA" id="ARBA00022679"/>
    </source>
</evidence>
<dbReference type="SUPFAM" id="SSF141523">
    <property type="entry name" value="L,D-transpeptidase catalytic domain-like"/>
    <property type="match status" value="1"/>
</dbReference>
<dbReference type="InterPro" id="IPR045380">
    <property type="entry name" value="LD_TPept_scaffold_dom"/>
</dbReference>
<dbReference type="Pfam" id="PF20142">
    <property type="entry name" value="Scaffold"/>
    <property type="match status" value="1"/>
</dbReference>
<dbReference type="InterPro" id="IPR038063">
    <property type="entry name" value="Transpep_catalytic_dom"/>
</dbReference>
<dbReference type="CDD" id="cd16913">
    <property type="entry name" value="YkuD_like"/>
    <property type="match status" value="1"/>
</dbReference>
<feature type="domain" description="L,D-TPase catalytic" evidence="9">
    <location>
        <begin position="168"/>
        <end position="327"/>
    </location>
</feature>
<dbReference type="Proteomes" id="UP000179467">
    <property type="component" value="Unassembled WGS sequence"/>
</dbReference>
<evidence type="ECO:0000256" key="6">
    <source>
        <dbReference type="ARBA" id="ARBA00023316"/>
    </source>
</evidence>
<evidence type="ECO:0000313" key="10">
    <source>
        <dbReference type="EMBL" id="OHT21713.1"/>
    </source>
</evidence>
<comment type="pathway">
    <text evidence="1 7">Cell wall biogenesis; peptidoglycan biosynthesis.</text>
</comment>
<evidence type="ECO:0000256" key="2">
    <source>
        <dbReference type="ARBA" id="ARBA00005992"/>
    </source>
</evidence>
<dbReference type="GO" id="GO:0008360">
    <property type="term" value="P:regulation of cell shape"/>
    <property type="evidence" value="ECO:0007669"/>
    <property type="project" value="UniProtKB-UniRule"/>
</dbReference>
<organism evidence="10 11">
    <name type="scientific">Edaphosphingomonas haloaromaticamans</name>
    <dbReference type="NCBI Taxonomy" id="653954"/>
    <lineage>
        <taxon>Bacteria</taxon>
        <taxon>Pseudomonadati</taxon>
        <taxon>Pseudomonadota</taxon>
        <taxon>Alphaproteobacteria</taxon>
        <taxon>Sphingomonadales</taxon>
        <taxon>Rhizorhabdaceae</taxon>
        <taxon>Edaphosphingomonas</taxon>
    </lineage>
</organism>